<dbReference type="Pfam" id="PF09667">
    <property type="entry name" value="DUF2028"/>
    <property type="match status" value="1"/>
</dbReference>
<dbReference type="InterPro" id="IPR036910">
    <property type="entry name" value="HMG_box_dom_sf"/>
</dbReference>
<evidence type="ECO:0000256" key="4">
    <source>
        <dbReference type="ARBA" id="ARBA00022843"/>
    </source>
</evidence>
<keyword evidence="7" id="KW-0804">Transcription</keyword>
<feature type="compositionally biased region" description="Basic and acidic residues" evidence="14">
    <location>
        <begin position="574"/>
        <end position="594"/>
    </location>
</feature>
<sequence length="1344" mass="152537">MHSKVTVMKGSNRNKDHSAEGEGTGKRPKRKCLQWHPLLAKKLLDFSEEEEEEDEEEDIDKVQLLGADGLEQDVGETEDDESPEQRARRPMNAFLLFCKRHRSLVRQEHPRLDNRGATKILADWWAVLDPKEKQKYTDMAKEYKDAFMKANPGYKWCPTTNKPVKSPAPTTVNPRKKLWAFPSDSSRDLPSPKKTKTEEMPQLNFGMADPTQMGGLSMLLLAGEHALGTPEISSGTCRPDVPESSELRQKSPLFQFAEISSSTSHPDAPSKQCQASALFQFAEMCLASEGVKMEESKLIRAKELDGGRIKELEKGKEERDTKMEKTDEARLQKEAEFEKSAKENVRDSKEIRNFEELRMDDIIGIKMEAPKEIKKEELEEDQKCGHFPDFSYSASSKIIISDVPSRKDHICHPHGIMIIEDPTALSKPEKLKKKKKKNKMDRHGNDKSTPKKACKKRQSSESDIESVMYTIEAVAKGDWGIEKLGDTPRKKVRPSSSGKGSILDAKPPKKKVKSREKKMSKEKSSDPTKESRPPDFISISASKNISGEVPEGIKAEPLTPTEDALPPTLSGQAKPEDSDCHRKIETCGSRKSERSCKGALYKTLVSEGMLTSLRANVDRGKRSSGKGNSSDHEGCWNEESWTFSQSGTSGSKKFKKTKPKEDSVLGSTKLDEEFEKKFNSLPQYSPVTFDRKCVPVPRKKKKTGNMSAEPTKTSKGPFQSQKKNLFHKIVSKYKHKKEKPNVPEKGSGDKWSSKQLFLDAIHPTEAIFSEDKNTTEPAYKVKNALSIPNTPEPTTTQEPLVGSQKRKARKTKITHLVRTADGRVSPAGGTLDDKPREQLQRSLPKVTETGCSDECSHNREAAETRSSTPEMPAVSAFFSLAALAEVAAMENVHRGQRSTPLTHDGQPKEMPQAPTPKQQGQADVPLLAVYARPRGPYILHFYICHQSALSDQEEFAWGKLWQIFSQRGEKSCRLQMFSCLEDSFYFLHRGLSNQWIKTNHTYASAKWINWLRTSSILTPPPDVHSVLFLSNRCKKCLIFKRLGTESSRNPAKLYSPLDTRLVVSLSKVLISIIVLFSCPESTGEGCWCFQLFWVFSYVILKCVEYIIVTEATAPRSWVERKKILICHTLIILTVFSPQFLPLKLLQRKKVMEHYEQKGAFELFVFFLLPLSVPLFSTAVFRLANHLLQREQCVAENGQQKPMLLHLTCKVFRVTARCCFYLYKYSQRIRFGFCFYWSLGIFFLKVSYLDRLTSYLKYKKKKQFSVHLNRSNLVIVNITTLSKDFLITWARSGYRNVKFVERNSNMVLTKIKYEGTENTLKAVYLVDAKIANNLLSNMKHLFEIY</sequence>
<dbReference type="EMBL" id="VBQZ03000006">
    <property type="protein sequence ID" value="MXQ81179.1"/>
    <property type="molecule type" value="Genomic_DNA"/>
</dbReference>
<feature type="compositionally biased region" description="Basic and acidic residues" evidence="14">
    <location>
        <begin position="479"/>
        <end position="489"/>
    </location>
</feature>
<feature type="region of interest" description="Disordered" evidence="14">
    <location>
        <begin position="44"/>
        <end position="87"/>
    </location>
</feature>
<evidence type="ECO:0000256" key="8">
    <source>
        <dbReference type="ARBA" id="ARBA00023242"/>
    </source>
</evidence>
<evidence type="ECO:0000256" key="13">
    <source>
        <dbReference type="PROSITE-ProRule" id="PRU00267"/>
    </source>
</evidence>
<evidence type="ECO:0000256" key="14">
    <source>
        <dbReference type="SAM" id="MobiDB-lite"/>
    </source>
</evidence>
<evidence type="ECO:0000313" key="18">
    <source>
        <dbReference type="Proteomes" id="UP000322234"/>
    </source>
</evidence>
<evidence type="ECO:0000256" key="11">
    <source>
        <dbReference type="ARBA" id="ARBA00082639"/>
    </source>
</evidence>
<organism evidence="17 18">
    <name type="scientific">Bos mutus</name>
    <name type="common">wild yak</name>
    <dbReference type="NCBI Taxonomy" id="72004"/>
    <lineage>
        <taxon>Eukaryota</taxon>
        <taxon>Metazoa</taxon>
        <taxon>Chordata</taxon>
        <taxon>Craniata</taxon>
        <taxon>Vertebrata</taxon>
        <taxon>Euteleostomi</taxon>
        <taxon>Mammalia</taxon>
        <taxon>Eutheria</taxon>
        <taxon>Laurasiatheria</taxon>
        <taxon>Artiodactyla</taxon>
        <taxon>Ruminantia</taxon>
        <taxon>Pecora</taxon>
        <taxon>Bovidae</taxon>
        <taxon>Bovinae</taxon>
        <taxon>Bos</taxon>
    </lineage>
</organism>
<dbReference type="Pfam" id="PF00505">
    <property type="entry name" value="HMG_box"/>
    <property type="match status" value="1"/>
</dbReference>
<evidence type="ECO:0000256" key="6">
    <source>
        <dbReference type="ARBA" id="ARBA00023125"/>
    </source>
</evidence>
<feature type="compositionally biased region" description="Polar residues" evidence="14">
    <location>
        <begin position="704"/>
        <end position="721"/>
    </location>
</feature>
<keyword evidence="2" id="KW-1017">Isopeptide bond</keyword>
<feature type="compositionally biased region" description="Basic and acidic residues" evidence="14">
    <location>
        <begin position="854"/>
        <end position="863"/>
    </location>
</feature>
<feature type="region of interest" description="Disordered" evidence="14">
    <location>
        <begin position="421"/>
        <end position="466"/>
    </location>
</feature>
<feature type="compositionally biased region" description="Basic and acidic residues" evidence="14">
    <location>
        <begin position="185"/>
        <end position="199"/>
    </location>
</feature>
<dbReference type="GO" id="GO:0005634">
    <property type="term" value="C:nucleus"/>
    <property type="evidence" value="ECO:0007669"/>
    <property type="project" value="UniProtKB-SubCell"/>
</dbReference>
<evidence type="ECO:0000259" key="16">
    <source>
        <dbReference type="PROSITE" id="PS50118"/>
    </source>
</evidence>
<dbReference type="Proteomes" id="UP000322234">
    <property type="component" value="Unassembled WGS sequence"/>
</dbReference>
<evidence type="ECO:0000256" key="10">
    <source>
        <dbReference type="ARBA" id="ARBA00073049"/>
    </source>
</evidence>
<gene>
    <name evidence="17" type="ORF">E5288_WYG012862</name>
</gene>
<feature type="DNA-binding region" description="HMG box" evidence="13">
    <location>
        <begin position="87"/>
        <end position="155"/>
    </location>
</feature>
<feature type="region of interest" description="Disordered" evidence="14">
    <location>
        <begin position="783"/>
        <end position="811"/>
    </location>
</feature>
<feature type="region of interest" description="Disordered" evidence="14">
    <location>
        <begin position="692"/>
        <end position="721"/>
    </location>
</feature>
<keyword evidence="5" id="KW-0805">Transcription regulation</keyword>
<dbReference type="InterPro" id="IPR052412">
    <property type="entry name" value="CC-Dev_Transcription_Reg"/>
</dbReference>
<evidence type="ECO:0000313" key="17">
    <source>
        <dbReference type="EMBL" id="MXQ81179.1"/>
    </source>
</evidence>
<evidence type="ECO:0000256" key="2">
    <source>
        <dbReference type="ARBA" id="ARBA00022499"/>
    </source>
</evidence>
<dbReference type="InterPro" id="IPR049523">
    <property type="entry name" value="BBX_HMG-box"/>
</dbReference>
<keyword evidence="8 13" id="KW-0539">Nucleus</keyword>
<feature type="compositionally biased region" description="Basic and acidic residues" evidence="14">
    <location>
        <begin position="13"/>
        <end position="25"/>
    </location>
</feature>
<feature type="region of interest" description="Disordered" evidence="14">
    <location>
        <begin position="892"/>
        <end position="921"/>
    </location>
</feature>
<feature type="region of interest" description="Disordered" evidence="14">
    <location>
        <begin position="478"/>
        <end position="594"/>
    </location>
</feature>
<feature type="compositionally biased region" description="Basic residues" evidence="14">
    <location>
        <begin position="430"/>
        <end position="440"/>
    </location>
</feature>
<accession>A0A6B0QTS8</accession>
<feature type="region of interest" description="Disordered" evidence="14">
    <location>
        <begin position="610"/>
        <end position="669"/>
    </location>
</feature>
<feature type="compositionally biased region" description="Basic and acidic residues" evidence="14">
    <location>
        <begin position="517"/>
        <end position="533"/>
    </location>
</feature>
<feature type="domain" description="HMG box" evidence="16">
    <location>
        <begin position="87"/>
        <end position="155"/>
    </location>
</feature>
<dbReference type="GO" id="GO:0000981">
    <property type="term" value="F:DNA-binding transcription factor activity, RNA polymerase II-specific"/>
    <property type="evidence" value="ECO:0007669"/>
    <property type="project" value="TreeGrafter"/>
</dbReference>
<feature type="transmembrane region" description="Helical" evidence="15">
    <location>
        <begin position="1123"/>
        <end position="1142"/>
    </location>
</feature>
<feature type="compositionally biased region" description="Low complexity" evidence="14">
    <location>
        <begin position="642"/>
        <end position="651"/>
    </location>
</feature>
<feature type="transmembrane region" description="Helical" evidence="15">
    <location>
        <begin position="1228"/>
        <end position="1248"/>
    </location>
</feature>
<feature type="compositionally biased region" description="Polar residues" evidence="14">
    <location>
        <begin position="161"/>
        <end position="173"/>
    </location>
</feature>
<comment type="subcellular location">
    <subcellularLocation>
        <location evidence="1">Nucleus</location>
    </subcellularLocation>
</comment>
<evidence type="ECO:0000256" key="12">
    <source>
        <dbReference type="ARBA" id="ARBA00082897"/>
    </source>
</evidence>
<feature type="region of interest" description="Disordered" evidence="14">
    <location>
        <begin position="843"/>
        <end position="868"/>
    </location>
</feature>
<comment type="function">
    <text evidence="9">Transcription factor that is necessary for cell cycle progression from G1 to S phase.</text>
</comment>
<dbReference type="GO" id="GO:0000977">
    <property type="term" value="F:RNA polymerase II transcription regulatory region sequence-specific DNA binding"/>
    <property type="evidence" value="ECO:0007669"/>
    <property type="project" value="TreeGrafter"/>
</dbReference>
<feature type="compositionally biased region" description="Acidic residues" evidence="14">
    <location>
        <begin position="70"/>
        <end position="82"/>
    </location>
</feature>
<feature type="region of interest" description="Disordered" evidence="14">
    <location>
        <begin position="229"/>
        <end position="249"/>
    </location>
</feature>
<reference evidence="17" key="1">
    <citation type="submission" date="2019-10" db="EMBL/GenBank/DDBJ databases">
        <title>The sequence and de novo assembly of the wild yak genome.</title>
        <authorList>
            <person name="Liu Y."/>
        </authorList>
    </citation>
    <scope>NUCLEOTIDE SEQUENCE [LARGE SCALE GENOMIC DNA]</scope>
    <source>
        <strain evidence="17">WY2019</strain>
    </source>
</reference>
<feature type="region of interest" description="Disordered" evidence="14">
    <location>
        <begin position="161"/>
        <end position="208"/>
    </location>
</feature>
<feature type="region of interest" description="Disordered" evidence="14">
    <location>
        <begin position="1"/>
        <end position="31"/>
    </location>
</feature>
<dbReference type="SMART" id="SM00398">
    <property type="entry name" value="HMG"/>
    <property type="match status" value="1"/>
</dbReference>
<evidence type="ECO:0000256" key="3">
    <source>
        <dbReference type="ARBA" id="ARBA00022553"/>
    </source>
</evidence>
<keyword evidence="15" id="KW-1133">Transmembrane helix</keyword>
<feature type="compositionally biased region" description="Acidic residues" evidence="14">
    <location>
        <begin position="46"/>
        <end position="59"/>
    </location>
</feature>
<keyword evidence="3" id="KW-0597">Phosphoprotein</keyword>
<evidence type="ECO:0000256" key="5">
    <source>
        <dbReference type="ARBA" id="ARBA00023015"/>
    </source>
</evidence>
<evidence type="ECO:0000256" key="9">
    <source>
        <dbReference type="ARBA" id="ARBA00056859"/>
    </source>
</evidence>
<protein>
    <recommendedName>
        <fullName evidence="10">HMG box transcription factor BBX</fullName>
    </recommendedName>
    <alternativeName>
        <fullName evidence="12">Bobby sox homolog</fullName>
    </alternativeName>
    <alternativeName>
        <fullName evidence="11">HMG box-containing protein 2</fullName>
    </alternativeName>
</protein>
<keyword evidence="15" id="KW-0812">Transmembrane</keyword>
<feature type="transmembrane region" description="Helical" evidence="15">
    <location>
        <begin position="1162"/>
        <end position="1183"/>
    </location>
</feature>
<dbReference type="InterPro" id="IPR019102">
    <property type="entry name" value="TF_HMG_box_BBX_DUF2028"/>
</dbReference>
<dbReference type="PROSITE" id="PS50118">
    <property type="entry name" value="HMG_BOX_2"/>
    <property type="match status" value="1"/>
</dbReference>
<keyword evidence="6 13" id="KW-0238">DNA-binding</keyword>
<evidence type="ECO:0000256" key="15">
    <source>
        <dbReference type="SAM" id="Phobius"/>
    </source>
</evidence>
<dbReference type="Gene3D" id="1.10.30.10">
    <property type="entry name" value="High mobility group box domain"/>
    <property type="match status" value="1"/>
</dbReference>
<keyword evidence="18" id="KW-1185">Reference proteome</keyword>
<proteinExistence type="predicted"/>
<comment type="caution">
    <text evidence="17">The sequence shown here is derived from an EMBL/GenBank/DDBJ whole genome shotgun (WGS) entry which is preliminary data.</text>
</comment>
<keyword evidence="15" id="KW-0472">Membrane</keyword>
<dbReference type="SUPFAM" id="SSF47095">
    <property type="entry name" value="HMG-box"/>
    <property type="match status" value="1"/>
</dbReference>
<feature type="compositionally biased region" description="Basic and acidic residues" evidence="14">
    <location>
        <begin position="659"/>
        <end position="669"/>
    </location>
</feature>
<dbReference type="CDD" id="cd21989">
    <property type="entry name" value="HMG-box_HBP2"/>
    <property type="match status" value="1"/>
</dbReference>
<keyword evidence="4" id="KW-0832">Ubl conjugation</keyword>
<feature type="compositionally biased region" description="Low complexity" evidence="14">
    <location>
        <begin position="788"/>
        <end position="799"/>
    </location>
</feature>
<feature type="transmembrane region" description="Helical" evidence="15">
    <location>
        <begin position="1091"/>
        <end position="1111"/>
    </location>
</feature>
<dbReference type="PANTHER" id="PTHR13059">
    <property type="entry name" value="HMG-BOX TRANSCRIPTION FACTOR BBX"/>
    <property type="match status" value="1"/>
</dbReference>
<evidence type="ECO:0000256" key="1">
    <source>
        <dbReference type="ARBA" id="ARBA00004123"/>
    </source>
</evidence>
<dbReference type="InterPro" id="IPR009071">
    <property type="entry name" value="HMG_box_dom"/>
</dbReference>
<evidence type="ECO:0000256" key="7">
    <source>
        <dbReference type="ARBA" id="ARBA00023163"/>
    </source>
</evidence>
<dbReference type="FunFam" id="1.10.30.10:FF:000014">
    <property type="entry name" value="HMG box transcription factor BBX"/>
    <property type="match status" value="1"/>
</dbReference>
<dbReference type="PANTHER" id="PTHR13059:SF10">
    <property type="entry name" value="HMG BOX TRANSCRIPTION FACTOR BBX"/>
    <property type="match status" value="1"/>
</dbReference>
<name>A0A6B0QTS8_9CETA</name>